<organism evidence="9 10">
    <name type="scientific">Candidatus Dechloromonas phosphorivorans</name>
    <dbReference type="NCBI Taxonomy" id="2899244"/>
    <lineage>
        <taxon>Bacteria</taxon>
        <taxon>Pseudomonadati</taxon>
        <taxon>Pseudomonadota</taxon>
        <taxon>Betaproteobacteria</taxon>
        <taxon>Rhodocyclales</taxon>
        <taxon>Azonexaceae</taxon>
        <taxon>Dechloromonas</taxon>
    </lineage>
</organism>
<evidence type="ECO:0000256" key="6">
    <source>
        <dbReference type="ARBA" id="ARBA00023235"/>
    </source>
</evidence>
<dbReference type="PROSITE" id="PS01096">
    <property type="entry name" value="PPIC_PPIASE_1"/>
    <property type="match status" value="1"/>
</dbReference>
<dbReference type="EMBL" id="JADJMS010000020">
    <property type="protein sequence ID" value="MBK7415396.1"/>
    <property type="molecule type" value="Genomic_DNA"/>
</dbReference>
<sequence length="270" mass="30327">MQYGYAELKLSWALYQKAPEMLADAEFAKLSKIAARQSAIEQKILASPQAANVIVPGTTLATRIAEIRSRYQSTDEFTKDMERIGLTEDGLKQIVELELRVEALLDKVASDVPALTSVDAEIYYRLHPEAFTPPESRRLRHILLTFNDSKQKLKVLGQLEVLRTTLENAEKFGEAAQRLSQCPTALSGGELGVVKRQQLYPELEDAAFALEQGQISEVQESPIGLHILRCDEILPSSTRPFIDVEASIIERLTDERRKDAQKTWIKSLFA</sequence>
<gene>
    <name evidence="9" type="primary">nifM</name>
    <name evidence="9" type="ORF">IPJ38_10130</name>
</gene>
<dbReference type="InterPro" id="IPR046357">
    <property type="entry name" value="PPIase_dom_sf"/>
</dbReference>
<reference evidence="9 10" key="1">
    <citation type="submission" date="2020-10" db="EMBL/GenBank/DDBJ databases">
        <title>Connecting structure to function with the recovery of over 1000 high-quality activated sludge metagenome-assembled genomes encoding full-length rRNA genes using long-read sequencing.</title>
        <authorList>
            <person name="Singleton C.M."/>
            <person name="Petriglieri F."/>
            <person name="Kristensen J.M."/>
            <person name="Kirkegaard R.H."/>
            <person name="Michaelsen T.Y."/>
            <person name="Andersen M.H."/>
            <person name="Karst S.M."/>
            <person name="Dueholm M.S."/>
            <person name="Nielsen P.H."/>
            <person name="Albertsen M."/>
        </authorList>
    </citation>
    <scope>NUCLEOTIDE SEQUENCE [LARGE SCALE GENOMIC DNA]</scope>
    <source>
        <strain evidence="9">EsbW_18-Q3-R4-48_BATAC.463</strain>
    </source>
</reference>
<evidence type="ECO:0000256" key="1">
    <source>
        <dbReference type="ARBA" id="ARBA00000971"/>
    </source>
</evidence>
<dbReference type="Gene3D" id="3.10.50.40">
    <property type="match status" value="1"/>
</dbReference>
<dbReference type="NCBIfam" id="TIGR02933">
    <property type="entry name" value="nifM_nitrog"/>
    <property type="match status" value="1"/>
</dbReference>
<dbReference type="InterPro" id="IPR023058">
    <property type="entry name" value="PPIase_PpiC_CS"/>
</dbReference>
<evidence type="ECO:0000256" key="2">
    <source>
        <dbReference type="ARBA" id="ARBA00007656"/>
    </source>
</evidence>
<dbReference type="InterPro" id="IPR050245">
    <property type="entry name" value="PrsA_foldase"/>
</dbReference>
<evidence type="ECO:0000256" key="4">
    <source>
        <dbReference type="ARBA" id="ARBA00022729"/>
    </source>
</evidence>
<dbReference type="InterPro" id="IPR000297">
    <property type="entry name" value="PPIase_PpiC"/>
</dbReference>
<evidence type="ECO:0000256" key="7">
    <source>
        <dbReference type="PROSITE-ProRule" id="PRU00278"/>
    </source>
</evidence>
<comment type="similarity">
    <text evidence="2">Belongs to the PpiC/parvulin rotamase family.</text>
</comment>
<evidence type="ECO:0000256" key="5">
    <source>
        <dbReference type="ARBA" id="ARBA00023110"/>
    </source>
</evidence>
<proteinExistence type="inferred from homology"/>
<dbReference type="SUPFAM" id="SSF54534">
    <property type="entry name" value="FKBP-like"/>
    <property type="match status" value="1"/>
</dbReference>
<evidence type="ECO:0000259" key="8">
    <source>
        <dbReference type="PROSITE" id="PS50198"/>
    </source>
</evidence>
<dbReference type="Pfam" id="PF00639">
    <property type="entry name" value="Rotamase"/>
    <property type="match status" value="1"/>
</dbReference>
<dbReference type="PROSITE" id="PS50198">
    <property type="entry name" value="PPIC_PPIASE_2"/>
    <property type="match status" value="1"/>
</dbReference>
<evidence type="ECO:0000313" key="10">
    <source>
        <dbReference type="Proteomes" id="UP000739411"/>
    </source>
</evidence>
<keyword evidence="5 7" id="KW-0697">Rotamase</keyword>
<comment type="catalytic activity">
    <reaction evidence="1">
        <text>[protein]-peptidylproline (omega=180) = [protein]-peptidylproline (omega=0)</text>
        <dbReference type="Rhea" id="RHEA:16237"/>
        <dbReference type="Rhea" id="RHEA-COMP:10747"/>
        <dbReference type="Rhea" id="RHEA-COMP:10748"/>
        <dbReference type="ChEBI" id="CHEBI:83833"/>
        <dbReference type="ChEBI" id="CHEBI:83834"/>
        <dbReference type="EC" id="5.2.1.8"/>
    </reaction>
</comment>
<dbReference type="InterPro" id="IPR027304">
    <property type="entry name" value="Trigger_fact/SurA_dom_sf"/>
</dbReference>
<name>A0A935JWR9_9RHOO</name>
<comment type="caution">
    <text evidence="9">The sequence shown here is derived from an EMBL/GenBank/DDBJ whole genome shotgun (WGS) entry which is preliminary data.</text>
</comment>
<keyword evidence="6 7" id="KW-0413">Isomerase</keyword>
<dbReference type="EC" id="5.2.1.8" evidence="3"/>
<dbReference type="AlphaFoldDB" id="A0A935JWR9"/>
<feature type="domain" description="PpiC" evidence="8">
    <location>
        <begin position="134"/>
        <end position="232"/>
    </location>
</feature>
<dbReference type="PANTHER" id="PTHR47245:SF1">
    <property type="entry name" value="FOLDASE PROTEIN PRSA"/>
    <property type="match status" value="1"/>
</dbReference>
<protein>
    <recommendedName>
        <fullName evidence="3">peptidylprolyl isomerase</fullName>
        <ecNumber evidence="3">5.2.1.8</ecNumber>
    </recommendedName>
</protein>
<dbReference type="Proteomes" id="UP000739411">
    <property type="component" value="Unassembled WGS sequence"/>
</dbReference>
<evidence type="ECO:0000256" key="3">
    <source>
        <dbReference type="ARBA" id="ARBA00013194"/>
    </source>
</evidence>
<dbReference type="GO" id="GO:0003755">
    <property type="term" value="F:peptidyl-prolyl cis-trans isomerase activity"/>
    <property type="evidence" value="ECO:0007669"/>
    <property type="project" value="UniProtKB-KW"/>
</dbReference>
<dbReference type="SUPFAM" id="SSF109998">
    <property type="entry name" value="Triger factor/SurA peptide-binding domain-like"/>
    <property type="match status" value="1"/>
</dbReference>
<keyword evidence="4" id="KW-0732">Signal</keyword>
<dbReference type="PANTHER" id="PTHR47245">
    <property type="entry name" value="PEPTIDYLPROLYL ISOMERASE"/>
    <property type="match status" value="1"/>
</dbReference>
<dbReference type="InterPro" id="IPR014282">
    <property type="entry name" value="Nitrogen_fix_NifM"/>
</dbReference>
<accession>A0A935JWR9</accession>
<evidence type="ECO:0000313" key="9">
    <source>
        <dbReference type="EMBL" id="MBK7415396.1"/>
    </source>
</evidence>